<dbReference type="Pfam" id="PF00814">
    <property type="entry name" value="TsaD"/>
    <property type="match status" value="1"/>
</dbReference>
<comment type="caution">
    <text evidence="8">The sequence shown here is derived from an EMBL/GenBank/DDBJ whole genome shotgun (WGS) entry which is preliminary data.</text>
</comment>
<evidence type="ECO:0000256" key="4">
    <source>
        <dbReference type="ARBA" id="ARBA00022490"/>
    </source>
</evidence>
<dbReference type="RefSeq" id="WP_007622290.1">
    <property type="nucleotide sequence ID" value="NZ_BAEO01000052.1"/>
</dbReference>
<dbReference type="FunFam" id="3.30.420.40:FF:000097">
    <property type="entry name" value="tRNA threonylcarbamoyladenosine biosynthesis protein TsaB"/>
    <property type="match status" value="1"/>
</dbReference>
<dbReference type="AlphaFoldDB" id="K6YQG2"/>
<dbReference type="CDD" id="cd24032">
    <property type="entry name" value="ASKHA_NBD_TsaB"/>
    <property type="match status" value="1"/>
</dbReference>
<dbReference type="OrthoDB" id="9809995at2"/>
<keyword evidence="9" id="KW-1185">Reference proteome</keyword>
<dbReference type="STRING" id="493475.GARC_3447"/>
<dbReference type="Proteomes" id="UP000006327">
    <property type="component" value="Unassembled WGS sequence"/>
</dbReference>
<dbReference type="GO" id="GO:0005829">
    <property type="term" value="C:cytosol"/>
    <property type="evidence" value="ECO:0007669"/>
    <property type="project" value="TreeGrafter"/>
</dbReference>
<reference evidence="8 9" key="1">
    <citation type="journal article" date="2017" name="Antonie Van Leeuwenhoek">
        <title>Rhizobium rhizosphaerae sp. nov., a novel species isolated from rice rhizosphere.</title>
        <authorList>
            <person name="Zhao J.J."/>
            <person name="Zhang J."/>
            <person name="Zhang R.J."/>
            <person name="Zhang C.W."/>
            <person name="Yin H.Q."/>
            <person name="Zhang X.X."/>
        </authorList>
    </citation>
    <scope>NUCLEOTIDE SEQUENCE [LARGE SCALE GENOMIC DNA]</scope>
    <source>
        <strain evidence="8 9">BSs20135</strain>
    </source>
</reference>
<dbReference type="InterPro" id="IPR022496">
    <property type="entry name" value="T6A_TsaB"/>
</dbReference>
<dbReference type="InterPro" id="IPR043129">
    <property type="entry name" value="ATPase_NBD"/>
</dbReference>
<organism evidence="8 9">
    <name type="scientific">Paraglaciecola arctica BSs20135</name>
    <dbReference type="NCBI Taxonomy" id="493475"/>
    <lineage>
        <taxon>Bacteria</taxon>
        <taxon>Pseudomonadati</taxon>
        <taxon>Pseudomonadota</taxon>
        <taxon>Gammaproteobacteria</taxon>
        <taxon>Alteromonadales</taxon>
        <taxon>Alteromonadaceae</taxon>
        <taxon>Paraglaciecola</taxon>
    </lineage>
</organism>
<dbReference type="EMBL" id="BAEO01000052">
    <property type="protein sequence ID" value="GAC20402.1"/>
    <property type="molecule type" value="Genomic_DNA"/>
</dbReference>
<dbReference type="NCBIfam" id="TIGR03725">
    <property type="entry name" value="T6A_YeaZ"/>
    <property type="match status" value="1"/>
</dbReference>
<dbReference type="GO" id="GO:0008233">
    <property type="term" value="F:peptidase activity"/>
    <property type="evidence" value="ECO:0007669"/>
    <property type="project" value="UniProtKB-KW"/>
</dbReference>
<evidence type="ECO:0000313" key="8">
    <source>
        <dbReference type="EMBL" id="GAC20402.1"/>
    </source>
</evidence>
<sequence length="228" mass="24947">MNILVIDTATEACSVALEVNEQVFHRFEVCPQQHSQRILPMIDEVLKEAKVTLQDLDYLAFGRGPGSFTGVRIATGVLQGLALGTGHKVVGISTLAAMAQQAYEQNRSEQVTAAIDARMSEVYFGQYKLEQNVMTLIGVEQVVPPEEGAELLTNCPKMTGVGTGWQAYPDLNAAAKIEVLADILYPNALYMLPLAKSLIANGQAVDVEEIQPVYLRDKVTWKKLPGRE</sequence>
<comment type="similarity">
    <text evidence="2">Belongs to the KAE1 / TsaD family. TsaB subfamily.</text>
</comment>
<keyword evidence="5" id="KW-0819">tRNA processing</keyword>
<proteinExistence type="inferred from homology"/>
<feature type="domain" description="Gcp-like" evidence="7">
    <location>
        <begin position="29"/>
        <end position="151"/>
    </location>
</feature>
<evidence type="ECO:0000256" key="3">
    <source>
        <dbReference type="ARBA" id="ARBA00019012"/>
    </source>
</evidence>
<keyword evidence="8" id="KW-0378">Hydrolase</keyword>
<dbReference type="PANTHER" id="PTHR11735">
    <property type="entry name" value="TRNA N6-ADENOSINE THREONYLCARBAMOYLTRANSFERASE"/>
    <property type="match status" value="1"/>
</dbReference>
<dbReference type="PANTHER" id="PTHR11735:SF11">
    <property type="entry name" value="TRNA THREONYLCARBAMOYLADENOSINE BIOSYNTHESIS PROTEIN TSAB"/>
    <property type="match status" value="1"/>
</dbReference>
<comment type="subcellular location">
    <subcellularLocation>
        <location evidence="1">Cytoplasm</location>
    </subcellularLocation>
</comment>
<evidence type="ECO:0000256" key="2">
    <source>
        <dbReference type="ARBA" id="ARBA00010493"/>
    </source>
</evidence>
<keyword evidence="8" id="KW-0645">Protease</keyword>
<dbReference type="eggNOG" id="COG1214">
    <property type="taxonomic scope" value="Bacteria"/>
</dbReference>
<dbReference type="GO" id="GO:0002949">
    <property type="term" value="P:tRNA threonylcarbamoyladenosine modification"/>
    <property type="evidence" value="ECO:0007669"/>
    <property type="project" value="InterPro"/>
</dbReference>
<evidence type="ECO:0000256" key="1">
    <source>
        <dbReference type="ARBA" id="ARBA00004496"/>
    </source>
</evidence>
<gene>
    <name evidence="8" type="ORF">GARC_3447</name>
</gene>
<protein>
    <recommendedName>
        <fullName evidence="3">tRNA threonylcarbamoyladenosine biosynthesis protein TsaB</fullName>
    </recommendedName>
    <alternativeName>
        <fullName evidence="6">t(6)A37 threonylcarbamoyladenosine biosynthesis protein TsaB</fullName>
    </alternativeName>
</protein>
<accession>K6YQG2</accession>
<keyword evidence="4" id="KW-0963">Cytoplasm</keyword>
<dbReference type="InterPro" id="IPR000905">
    <property type="entry name" value="Gcp-like_dom"/>
</dbReference>
<dbReference type="GO" id="GO:0006508">
    <property type="term" value="P:proteolysis"/>
    <property type="evidence" value="ECO:0007669"/>
    <property type="project" value="UniProtKB-KW"/>
</dbReference>
<evidence type="ECO:0000256" key="6">
    <source>
        <dbReference type="ARBA" id="ARBA00032446"/>
    </source>
</evidence>
<evidence type="ECO:0000313" key="9">
    <source>
        <dbReference type="Proteomes" id="UP000006327"/>
    </source>
</evidence>
<dbReference type="Gene3D" id="3.30.420.40">
    <property type="match status" value="2"/>
</dbReference>
<evidence type="ECO:0000259" key="7">
    <source>
        <dbReference type="Pfam" id="PF00814"/>
    </source>
</evidence>
<dbReference type="SUPFAM" id="SSF53067">
    <property type="entry name" value="Actin-like ATPase domain"/>
    <property type="match status" value="2"/>
</dbReference>
<name>K6YQG2_9ALTE</name>
<evidence type="ECO:0000256" key="5">
    <source>
        <dbReference type="ARBA" id="ARBA00022694"/>
    </source>
</evidence>